<dbReference type="SUPFAM" id="SSF48452">
    <property type="entry name" value="TPR-like"/>
    <property type="match status" value="2"/>
</dbReference>
<comment type="caution">
    <text evidence="3">The sequence shown here is derived from an EMBL/GenBank/DDBJ whole genome shotgun (WGS) entry which is preliminary data.</text>
</comment>
<gene>
    <name evidence="3" type="ORF">ACFSQZ_13095</name>
</gene>
<dbReference type="InterPro" id="IPR019734">
    <property type="entry name" value="TPR_rpt"/>
</dbReference>
<dbReference type="Gene3D" id="1.25.40.10">
    <property type="entry name" value="Tetratricopeptide repeat domain"/>
    <property type="match status" value="2"/>
</dbReference>
<dbReference type="Proteomes" id="UP001597297">
    <property type="component" value="Unassembled WGS sequence"/>
</dbReference>
<dbReference type="Pfam" id="PF13432">
    <property type="entry name" value="TPR_16"/>
    <property type="match status" value="1"/>
</dbReference>
<evidence type="ECO:0000256" key="1">
    <source>
        <dbReference type="PROSITE-ProRule" id="PRU00339"/>
    </source>
</evidence>
<feature type="coiled-coil region" evidence="2">
    <location>
        <begin position="711"/>
        <end position="738"/>
    </location>
</feature>
<dbReference type="RefSeq" id="WP_377093798.1">
    <property type="nucleotide sequence ID" value="NZ_JBHSJM010000001.1"/>
</dbReference>
<keyword evidence="4" id="KW-1185">Reference proteome</keyword>
<dbReference type="InterPro" id="IPR002591">
    <property type="entry name" value="Phosphodiest/P_Trfase"/>
</dbReference>
<protein>
    <submittedName>
        <fullName evidence="3">Alkaline phosphatase family protein</fullName>
    </submittedName>
</protein>
<evidence type="ECO:0000313" key="4">
    <source>
        <dbReference type="Proteomes" id="UP001597297"/>
    </source>
</evidence>
<evidence type="ECO:0000256" key="2">
    <source>
        <dbReference type="SAM" id="Coils"/>
    </source>
</evidence>
<evidence type="ECO:0000313" key="3">
    <source>
        <dbReference type="EMBL" id="MFD2277410.1"/>
    </source>
</evidence>
<dbReference type="EMBL" id="JBHUJC010000041">
    <property type="protein sequence ID" value="MFD2277410.1"/>
    <property type="molecule type" value="Genomic_DNA"/>
</dbReference>
<dbReference type="SUPFAM" id="SSF53649">
    <property type="entry name" value="Alkaline phosphatase-like"/>
    <property type="match status" value="1"/>
</dbReference>
<keyword evidence="1" id="KW-0802">TPR repeat</keyword>
<name>A0ABW5E6W4_9BACT</name>
<dbReference type="PROSITE" id="PS50005">
    <property type="entry name" value="TPR"/>
    <property type="match status" value="1"/>
</dbReference>
<reference evidence="4" key="1">
    <citation type="journal article" date="2019" name="Int. J. Syst. Evol. Microbiol.">
        <title>The Global Catalogue of Microorganisms (GCM) 10K type strain sequencing project: providing services to taxonomists for standard genome sequencing and annotation.</title>
        <authorList>
            <consortium name="The Broad Institute Genomics Platform"/>
            <consortium name="The Broad Institute Genome Sequencing Center for Infectious Disease"/>
            <person name="Wu L."/>
            <person name="Ma J."/>
        </authorList>
    </citation>
    <scope>NUCLEOTIDE SEQUENCE [LARGE SCALE GENOMIC DNA]</scope>
    <source>
        <strain evidence="4">JCM 16545</strain>
    </source>
</reference>
<sequence length="968" mass="109829">MKNATTPGRKVLLIGWDAADWKVIKPLIAQGKMPHLKKLVEAGVSANLATLQPVLSPMLWSSVATGKRPYKHGVYGFSEPDPVTNSIRPVTNLSRKTKAIWNILNQEEKSTITVGWWPSNPAEPLSRGVMVSNDYQTAHGNDRKKWPLKPGTIHPERLKERLADLRFHLSELNEDDLFPFLPGLEGMTQEELDKVSKDRRVHSLMKIIADCTSIHSAATALMQNESWDLCSVYYDAIDHFGHAFMKYHPPQRPQVDDWDYRVYNYCVEAGYRYHDMMLGSLLDLAGEDTTVVLMSDHGFHPDDLRLSAIPREPAGPAAEHRQFGIFVARGPGLKKGGNVYGANLLDICPTLLQLFGLPAGEDMDGKVLLDIFEEPAQEIERLPSWDAVDGDHGMHPSDKQISAADSKAALEQLVALGYIEEPDEDQSVALEKTVRELDYNLAQAYIDGGLYTEAVAILERLYKKWPMEHRFGFKLTACYQNLNQTDKLRGLVTTVIERRLKEARDALEELKGLRLDEDETQKLEAEQLEQMSEKEKNVWKRERVELIAKSRPNLFSLRYLEAQVDFSEGNYEGALYKLAQLDSDFGARRRALCLRGEVYQRQRRWDESRLAFEEALAVDEESPAPLLGMARTELARKNHTRAVAHARASLELLFFQPKAHYIHGLANYRLGNWLAAEKAFLQCVRQAPLFSAAYRMLGEIARWYRHDPEAAVFFKNKVRESRKELKRIREEKQRVLEQEIQPVHSHEEMLCPLAPHPASLDGISSEEIITVVSGLPRSGTSLMMQVLEAIGFDIFTDSNRSADESNEKGYFEHDKVTSLMSDNNKAWVADSRGRCIKVVAPLLSSLPLKMVFAKNEGTDKIIRPLHYRVLFIERDLQEIVDSQSTMLERMGKVAAGGEFSKAYLQQVHHAKQWCAKHCIHAMSVPHYDLVHAPDEILPQILSFLGLEADIDDIRAVIDPSLHRSRNQI</sequence>
<feature type="repeat" description="TPR" evidence="1">
    <location>
        <begin position="589"/>
        <end position="622"/>
    </location>
</feature>
<dbReference type="SUPFAM" id="SSF52540">
    <property type="entry name" value="P-loop containing nucleoside triphosphate hydrolases"/>
    <property type="match status" value="1"/>
</dbReference>
<dbReference type="InterPro" id="IPR027417">
    <property type="entry name" value="P-loop_NTPase"/>
</dbReference>
<organism evidence="3 4">
    <name type="scientific">Rubritalea spongiae</name>
    <dbReference type="NCBI Taxonomy" id="430797"/>
    <lineage>
        <taxon>Bacteria</taxon>
        <taxon>Pseudomonadati</taxon>
        <taxon>Verrucomicrobiota</taxon>
        <taxon>Verrucomicrobiia</taxon>
        <taxon>Verrucomicrobiales</taxon>
        <taxon>Rubritaleaceae</taxon>
        <taxon>Rubritalea</taxon>
    </lineage>
</organism>
<keyword evidence="2" id="KW-0175">Coiled coil</keyword>
<dbReference type="SMART" id="SM00028">
    <property type="entry name" value="TPR"/>
    <property type="match status" value="3"/>
</dbReference>
<dbReference type="Pfam" id="PF01663">
    <property type="entry name" value="Phosphodiest"/>
    <property type="match status" value="1"/>
</dbReference>
<dbReference type="InterPro" id="IPR017850">
    <property type="entry name" value="Alkaline_phosphatase_core_sf"/>
</dbReference>
<dbReference type="Gene3D" id="3.40.50.300">
    <property type="entry name" value="P-loop containing nucleotide triphosphate hydrolases"/>
    <property type="match status" value="1"/>
</dbReference>
<dbReference type="Gene3D" id="3.40.720.10">
    <property type="entry name" value="Alkaline Phosphatase, subunit A"/>
    <property type="match status" value="1"/>
</dbReference>
<dbReference type="PANTHER" id="PTHR10151">
    <property type="entry name" value="ECTONUCLEOTIDE PYROPHOSPHATASE/PHOSPHODIESTERASE"/>
    <property type="match status" value="1"/>
</dbReference>
<dbReference type="PANTHER" id="PTHR10151:SF120">
    <property type="entry name" value="BIS(5'-ADENOSYL)-TRIPHOSPHATASE"/>
    <property type="match status" value="1"/>
</dbReference>
<accession>A0ABW5E6W4</accession>
<proteinExistence type="predicted"/>
<dbReference type="InterPro" id="IPR011990">
    <property type="entry name" value="TPR-like_helical_dom_sf"/>
</dbReference>